<reference evidence="2 3" key="1">
    <citation type="submission" date="2006-12" db="EMBL/GenBank/DDBJ databases">
        <title>Complete sequence of Chlorobium phaeobacteroides DSM 266.</title>
        <authorList>
            <consortium name="US DOE Joint Genome Institute"/>
            <person name="Copeland A."/>
            <person name="Lucas S."/>
            <person name="Lapidus A."/>
            <person name="Barry K."/>
            <person name="Detter J.C."/>
            <person name="Glavina del Rio T."/>
            <person name="Hammon N."/>
            <person name="Israni S."/>
            <person name="Pitluck S."/>
            <person name="Goltsman E."/>
            <person name="Schmutz J."/>
            <person name="Larimer F."/>
            <person name="Land M."/>
            <person name="Hauser L."/>
            <person name="Mikhailova N."/>
            <person name="Li T."/>
            <person name="Overmann J."/>
            <person name="Bryant D.A."/>
            <person name="Richardson P."/>
        </authorList>
    </citation>
    <scope>NUCLEOTIDE SEQUENCE [LARGE SCALE GENOMIC DNA]</scope>
    <source>
        <strain evidence="2 3">DSM 266</strain>
    </source>
</reference>
<keyword evidence="3" id="KW-1185">Reference proteome</keyword>
<dbReference type="EMBL" id="CP000492">
    <property type="protein sequence ID" value="ABL65608.1"/>
    <property type="molecule type" value="Genomic_DNA"/>
</dbReference>
<dbReference type="AlphaFoldDB" id="A1BGT1"/>
<dbReference type="HOGENOM" id="CLU_042629_0_0_10"/>
<dbReference type="OrthoDB" id="9805760at2"/>
<name>A1BGT1_CHLPD</name>
<accession>A1BGT1</accession>
<proteinExistence type="predicted"/>
<evidence type="ECO:0000313" key="2">
    <source>
        <dbReference type="EMBL" id="ABL65608.1"/>
    </source>
</evidence>
<dbReference type="NCBIfam" id="TIGR02145">
    <property type="entry name" value="Fib_succ_major"/>
    <property type="match status" value="1"/>
</dbReference>
<dbReference type="InterPro" id="IPR011871">
    <property type="entry name" value="Fib_succ_major"/>
</dbReference>
<evidence type="ECO:0000259" key="1">
    <source>
        <dbReference type="Pfam" id="PF09603"/>
    </source>
</evidence>
<gene>
    <name evidence="2" type="ordered locus">Cpha266_1586</name>
</gene>
<evidence type="ECO:0000313" key="3">
    <source>
        <dbReference type="Proteomes" id="UP000008701"/>
    </source>
</evidence>
<protein>
    <recommendedName>
        <fullName evidence="1">Fibrobacter succinogenes major paralogous domain-containing protein</fullName>
    </recommendedName>
</protein>
<dbReference type="Pfam" id="PF09603">
    <property type="entry name" value="Fib_succ_major"/>
    <property type="match status" value="1"/>
</dbReference>
<sequence length="250" mass="27943" precursor="true">MELRHKRLIMPGLLKTALLLFLTVLITGCSALNNTDQHAEYQIYGKSNGDYDGSTGKMDYQGYTYKVVRIGALWWMAENLRCTKYNDGSAIQEVTDNSAWKSSSIGALCDYGNNPANGNVYGKLYNWHSVKTGKLHPPGWHIPGDKEWTALTDHLKGISVAGGKLKETGIEHWEAMNVGATNESGFTALGGGNRNETGAFDFIRKYSYFWSASEKDDNSAWARKLGYYGTEVLRYNYSRNCGFSVRCVRN</sequence>
<organism evidence="2 3">
    <name type="scientific">Chlorobium phaeobacteroides (strain DSM 266 / SMG 266 / 2430)</name>
    <dbReference type="NCBI Taxonomy" id="290317"/>
    <lineage>
        <taxon>Bacteria</taxon>
        <taxon>Pseudomonadati</taxon>
        <taxon>Chlorobiota</taxon>
        <taxon>Chlorobiia</taxon>
        <taxon>Chlorobiales</taxon>
        <taxon>Chlorobiaceae</taxon>
        <taxon>Chlorobium/Pelodictyon group</taxon>
        <taxon>Chlorobium</taxon>
    </lineage>
</organism>
<dbReference type="Proteomes" id="UP000008701">
    <property type="component" value="Chromosome"/>
</dbReference>
<dbReference type="PROSITE" id="PS51257">
    <property type="entry name" value="PROKAR_LIPOPROTEIN"/>
    <property type="match status" value="1"/>
</dbReference>
<dbReference type="KEGG" id="cph:Cpha266_1586"/>
<dbReference type="STRING" id="290317.Cpha266_1586"/>
<dbReference type="eggNOG" id="COG1680">
    <property type="taxonomic scope" value="Bacteria"/>
</dbReference>
<feature type="domain" description="Fibrobacter succinogenes major paralogous" evidence="1">
    <location>
        <begin position="68"/>
        <end position="249"/>
    </location>
</feature>